<name>A0AAW6JXE4_MEDGN</name>
<dbReference type="RefSeq" id="WP_180959137.1">
    <property type="nucleotide sequence ID" value="NZ_JANFXP010000002.1"/>
</dbReference>
<organism evidence="1 2">
    <name type="scientific">Mediterraneibacter gnavus</name>
    <name type="common">Ruminococcus gnavus</name>
    <dbReference type="NCBI Taxonomy" id="33038"/>
    <lineage>
        <taxon>Bacteria</taxon>
        <taxon>Bacillati</taxon>
        <taxon>Bacillota</taxon>
        <taxon>Clostridia</taxon>
        <taxon>Lachnospirales</taxon>
        <taxon>Lachnospiraceae</taxon>
        <taxon>Mediterraneibacter</taxon>
    </lineage>
</organism>
<proteinExistence type="predicted"/>
<dbReference type="Proteomes" id="UP001149331">
    <property type="component" value="Unassembled WGS sequence"/>
</dbReference>
<evidence type="ECO:0000313" key="2">
    <source>
        <dbReference type="Proteomes" id="UP001149331"/>
    </source>
</evidence>
<dbReference type="AlphaFoldDB" id="A0AAW6JXE4"/>
<protein>
    <submittedName>
        <fullName evidence="1">Uncharacterized protein</fullName>
    </submittedName>
</protein>
<sequence length="47" mass="5387">MVFGLIEVKKTPEAFAEFLEEEMPEKELPHLKEAALNGYPLFFSGMQ</sequence>
<evidence type="ECO:0000313" key="1">
    <source>
        <dbReference type="EMBL" id="MDE1202671.1"/>
    </source>
</evidence>
<accession>A0AAW6JXE4</accession>
<reference evidence="1" key="1">
    <citation type="submission" date="2022-12" db="EMBL/GenBank/DDBJ databases">
        <title>Genome of R. gnavus strain RSHDN_120.</title>
        <authorList>
            <person name="Abdugheni R."/>
        </authorList>
    </citation>
    <scope>NUCLEOTIDE SEQUENCE</scope>
    <source>
        <strain evidence="1">RSHDN_120</strain>
    </source>
</reference>
<comment type="caution">
    <text evidence="1">The sequence shown here is derived from an EMBL/GenBank/DDBJ whole genome shotgun (WGS) entry which is preliminary data.</text>
</comment>
<dbReference type="EMBL" id="JAPZEG010000002">
    <property type="protein sequence ID" value="MDE1202671.1"/>
    <property type="molecule type" value="Genomic_DNA"/>
</dbReference>
<gene>
    <name evidence="1" type="ORF">O4N78_03620</name>
</gene>